<evidence type="ECO:0000256" key="3">
    <source>
        <dbReference type="ARBA" id="ARBA00016584"/>
    </source>
</evidence>
<evidence type="ECO:0000256" key="9">
    <source>
        <dbReference type="ARBA" id="ARBA00022837"/>
    </source>
</evidence>
<comment type="subcellular location">
    <subcellularLocation>
        <location evidence="1">Endoplasmic reticulum membrane</location>
        <topology evidence="1">Single-pass type I membrane protein</topology>
    </subcellularLocation>
</comment>
<comment type="similarity">
    <text evidence="2">Belongs to the SARAF family.</text>
</comment>
<keyword evidence="4" id="KW-0813">Transport</keyword>
<keyword evidence="11" id="KW-0406">Ion transport</keyword>
<feature type="region of interest" description="Disordered" evidence="14">
    <location>
        <begin position="247"/>
        <end position="302"/>
    </location>
</feature>
<dbReference type="RefSeq" id="XP_016610276.1">
    <property type="nucleotide sequence ID" value="XM_016751003.1"/>
</dbReference>
<keyword evidence="8" id="KW-0256">Endoplasmic reticulum</keyword>
<keyword evidence="12" id="KW-0472">Membrane</keyword>
<dbReference type="AlphaFoldDB" id="A0A0L0HMB2"/>
<evidence type="ECO:0000256" key="14">
    <source>
        <dbReference type="SAM" id="MobiDB-lite"/>
    </source>
</evidence>
<evidence type="ECO:0000256" key="8">
    <source>
        <dbReference type="ARBA" id="ARBA00022824"/>
    </source>
</evidence>
<name>A0A0L0HMB2_SPIPD</name>
<evidence type="ECO:0000256" key="2">
    <source>
        <dbReference type="ARBA" id="ARBA00006833"/>
    </source>
</evidence>
<dbReference type="STRING" id="645134.A0A0L0HMB2"/>
<dbReference type="GO" id="GO:0006816">
    <property type="term" value="P:calcium ion transport"/>
    <property type="evidence" value="ECO:0007669"/>
    <property type="project" value="UniProtKB-KW"/>
</dbReference>
<keyword evidence="7 15" id="KW-0732">Signal</keyword>
<dbReference type="EMBL" id="KQ257453">
    <property type="protein sequence ID" value="KND02237.1"/>
    <property type="molecule type" value="Genomic_DNA"/>
</dbReference>
<dbReference type="Pfam" id="PF06682">
    <property type="entry name" value="SARAF"/>
    <property type="match status" value="2"/>
</dbReference>
<evidence type="ECO:0000256" key="4">
    <source>
        <dbReference type="ARBA" id="ARBA00022448"/>
    </source>
</evidence>
<evidence type="ECO:0000256" key="11">
    <source>
        <dbReference type="ARBA" id="ARBA00023065"/>
    </source>
</evidence>
<dbReference type="VEuPathDB" id="FungiDB:SPPG_02718"/>
<evidence type="ECO:0000256" key="12">
    <source>
        <dbReference type="ARBA" id="ARBA00023136"/>
    </source>
</evidence>
<dbReference type="eggNOG" id="ENOG502QT6Y">
    <property type="taxonomic scope" value="Eukaryota"/>
</dbReference>
<organism evidence="16 17">
    <name type="scientific">Spizellomyces punctatus (strain DAOM BR117)</name>
    <dbReference type="NCBI Taxonomy" id="645134"/>
    <lineage>
        <taxon>Eukaryota</taxon>
        <taxon>Fungi</taxon>
        <taxon>Fungi incertae sedis</taxon>
        <taxon>Chytridiomycota</taxon>
        <taxon>Chytridiomycota incertae sedis</taxon>
        <taxon>Chytridiomycetes</taxon>
        <taxon>Spizellomycetales</taxon>
        <taxon>Spizellomycetaceae</taxon>
        <taxon>Spizellomyces</taxon>
    </lineage>
</organism>
<evidence type="ECO:0000256" key="5">
    <source>
        <dbReference type="ARBA" id="ARBA00022568"/>
    </source>
</evidence>
<feature type="chain" id="PRO_5005540142" description="Store-operated calcium entry-associated regulatory factor" evidence="15">
    <location>
        <begin position="22"/>
        <end position="376"/>
    </location>
</feature>
<dbReference type="GO" id="GO:2001256">
    <property type="term" value="P:regulation of store-operated calcium entry"/>
    <property type="evidence" value="ECO:0007669"/>
    <property type="project" value="InterPro"/>
</dbReference>
<dbReference type="PANTHER" id="PTHR15929:SF0">
    <property type="entry name" value="STORE-OPERATED CALCIUM ENTRY-ASSOCIATED REGULATORY FACTOR"/>
    <property type="match status" value="1"/>
</dbReference>
<feature type="signal peptide" evidence="15">
    <location>
        <begin position="1"/>
        <end position="21"/>
    </location>
</feature>
<evidence type="ECO:0000256" key="6">
    <source>
        <dbReference type="ARBA" id="ARBA00022692"/>
    </source>
</evidence>
<sequence length="376" mass="41349">MKRFIVTIQILWLFSILAVDAQRNRDKVLLREVQVLTLYKGQYTTGRRSNPVPQIKCVGGNACRDIQPEVIQCRQVGWDGREAQWECKAELEDMYRLGKTIVNCEGYDYPDDPYILAGSCGVEYDLHRTAKYRAQTGTNHRQDQTAPPPLFTGGLLSWLLNSSLTSWITNNPLTSWVHRFPFSILFGSSSSSFRREDCEFDILFRTFYNYGLEHGARRLVRQSRRVAVMVIRLLKSVIDSVLKSCLGGGSRSGSGRSSQSTYGDGPGGGSGGGGGGGPSAPPYEPPPPYSPQSDNSAHSTNRPGFWSGLGLGGLLGSRMSANRNYSRTRYPNAYDEPTSSSSSSPSSSSWSRPSTSSSSSSSQRRTTTGYGGTKRR</sequence>
<evidence type="ECO:0000256" key="13">
    <source>
        <dbReference type="ARBA" id="ARBA00031116"/>
    </source>
</evidence>
<dbReference type="OMA" id="WILKGSC"/>
<feature type="compositionally biased region" description="Low complexity" evidence="14">
    <location>
        <begin position="337"/>
        <end position="368"/>
    </location>
</feature>
<proteinExistence type="inferred from homology"/>
<reference evidence="16 17" key="1">
    <citation type="submission" date="2009-08" db="EMBL/GenBank/DDBJ databases">
        <title>The Genome Sequence of Spizellomyces punctatus strain DAOM BR117.</title>
        <authorList>
            <consortium name="The Broad Institute Genome Sequencing Platform"/>
            <person name="Russ C."/>
            <person name="Cuomo C."/>
            <person name="Shea T."/>
            <person name="Young S.K."/>
            <person name="Zeng Q."/>
            <person name="Koehrsen M."/>
            <person name="Haas B."/>
            <person name="Borodovsky M."/>
            <person name="Guigo R."/>
            <person name="Alvarado L."/>
            <person name="Berlin A."/>
            <person name="Bochicchio J."/>
            <person name="Borenstein D."/>
            <person name="Chapman S."/>
            <person name="Chen Z."/>
            <person name="Engels R."/>
            <person name="Freedman E."/>
            <person name="Gellesch M."/>
            <person name="Goldberg J."/>
            <person name="Griggs A."/>
            <person name="Gujja S."/>
            <person name="Heiman D."/>
            <person name="Hepburn T."/>
            <person name="Howarth C."/>
            <person name="Jen D."/>
            <person name="Larson L."/>
            <person name="Lewis B."/>
            <person name="Mehta T."/>
            <person name="Park D."/>
            <person name="Pearson M."/>
            <person name="Roberts A."/>
            <person name="Saif S."/>
            <person name="Shenoy N."/>
            <person name="Sisk P."/>
            <person name="Stolte C."/>
            <person name="Sykes S."/>
            <person name="Thomson T."/>
            <person name="Walk T."/>
            <person name="White J."/>
            <person name="Yandava C."/>
            <person name="Burger G."/>
            <person name="Gray M.W."/>
            <person name="Holland P.W.H."/>
            <person name="King N."/>
            <person name="Lang F.B.F."/>
            <person name="Roger A.J."/>
            <person name="Ruiz-Trillo I."/>
            <person name="Lander E."/>
            <person name="Nusbaum C."/>
        </authorList>
    </citation>
    <scope>NUCLEOTIDE SEQUENCE [LARGE SCALE GENOMIC DNA]</scope>
    <source>
        <strain evidence="16 17">DAOM BR117</strain>
    </source>
</reference>
<evidence type="ECO:0000256" key="1">
    <source>
        <dbReference type="ARBA" id="ARBA00004115"/>
    </source>
</evidence>
<keyword evidence="6" id="KW-0812">Transmembrane</keyword>
<dbReference type="OrthoDB" id="20303at2759"/>
<feature type="compositionally biased region" description="Pro residues" evidence="14">
    <location>
        <begin position="279"/>
        <end position="290"/>
    </location>
</feature>
<feature type="compositionally biased region" description="Polar residues" evidence="14">
    <location>
        <begin position="292"/>
        <end position="302"/>
    </location>
</feature>
<feature type="region of interest" description="Disordered" evidence="14">
    <location>
        <begin position="328"/>
        <end position="376"/>
    </location>
</feature>
<feature type="compositionally biased region" description="Gly residues" evidence="14">
    <location>
        <begin position="264"/>
        <end position="278"/>
    </location>
</feature>
<evidence type="ECO:0000313" key="17">
    <source>
        <dbReference type="Proteomes" id="UP000053201"/>
    </source>
</evidence>
<keyword evidence="5" id="KW-0109">Calcium transport</keyword>
<accession>A0A0L0HMB2</accession>
<dbReference type="InterPro" id="IPR009567">
    <property type="entry name" value="SARAF"/>
</dbReference>
<evidence type="ECO:0000256" key="10">
    <source>
        <dbReference type="ARBA" id="ARBA00022989"/>
    </source>
</evidence>
<dbReference type="Proteomes" id="UP000053201">
    <property type="component" value="Unassembled WGS sequence"/>
</dbReference>
<evidence type="ECO:0000256" key="15">
    <source>
        <dbReference type="SAM" id="SignalP"/>
    </source>
</evidence>
<gene>
    <name evidence="16" type="ORF">SPPG_02718</name>
</gene>
<dbReference type="GO" id="GO:0005789">
    <property type="term" value="C:endoplasmic reticulum membrane"/>
    <property type="evidence" value="ECO:0007669"/>
    <property type="project" value="UniProtKB-SubCell"/>
</dbReference>
<evidence type="ECO:0000313" key="16">
    <source>
        <dbReference type="EMBL" id="KND02237.1"/>
    </source>
</evidence>
<keyword evidence="10" id="KW-1133">Transmembrane helix</keyword>
<keyword evidence="9" id="KW-0106">Calcium</keyword>
<protein>
    <recommendedName>
        <fullName evidence="3">Store-operated calcium entry-associated regulatory factor</fullName>
    </recommendedName>
    <alternativeName>
        <fullName evidence="13">Transmembrane protein 66</fullName>
    </alternativeName>
</protein>
<dbReference type="InParanoid" id="A0A0L0HMB2"/>
<dbReference type="PANTHER" id="PTHR15929">
    <property type="entry name" value="STORE-OPERATED CALCIUM ENTRY-ASSOCIATED REGULATORY FACTOR"/>
    <property type="match status" value="1"/>
</dbReference>
<dbReference type="GeneID" id="27686285"/>
<evidence type="ECO:0000256" key="7">
    <source>
        <dbReference type="ARBA" id="ARBA00022729"/>
    </source>
</evidence>
<keyword evidence="17" id="KW-1185">Reference proteome</keyword>